<dbReference type="EMBL" id="ML208276">
    <property type="protein sequence ID" value="TFK73393.1"/>
    <property type="molecule type" value="Genomic_DNA"/>
</dbReference>
<evidence type="ECO:0000313" key="2">
    <source>
        <dbReference type="Proteomes" id="UP000308600"/>
    </source>
</evidence>
<accession>A0ACD3B5Q6</accession>
<evidence type="ECO:0000313" key="1">
    <source>
        <dbReference type="EMBL" id="TFK73393.1"/>
    </source>
</evidence>
<keyword evidence="2" id="KW-1185">Reference proteome</keyword>
<name>A0ACD3B5Q6_9AGAR</name>
<protein>
    <submittedName>
        <fullName evidence="1">Uncharacterized protein</fullName>
    </submittedName>
</protein>
<dbReference type="Proteomes" id="UP000308600">
    <property type="component" value="Unassembled WGS sequence"/>
</dbReference>
<organism evidence="1 2">
    <name type="scientific">Pluteus cervinus</name>
    <dbReference type="NCBI Taxonomy" id="181527"/>
    <lineage>
        <taxon>Eukaryota</taxon>
        <taxon>Fungi</taxon>
        <taxon>Dikarya</taxon>
        <taxon>Basidiomycota</taxon>
        <taxon>Agaricomycotina</taxon>
        <taxon>Agaricomycetes</taxon>
        <taxon>Agaricomycetidae</taxon>
        <taxon>Agaricales</taxon>
        <taxon>Pluteineae</taxon>
        <taxon>Pluteaceae</taxon>
        <taxon>Pluteus</taxon>
    </lineage>
</organism>
<sequence>MPTQPVLERLEINLRNFGEEIASDVTPSSEASSLPTPDTEPSNLSDVEIQPHPHSWQSLDFGESRIEPPGAPLLKDYDSFTEGSARGSFESLASWGEQDLNDSVYTVTSAPKPTSTNDTSSYIEEWREQVSSTATAVPHTPSKRPRSPSVGEERRIRPRAGSLSQSQSPWDVYSQQEIEMDDEHPSADPPD</sequence>
<proteinExistence type="predicted"/>
<reference evidence="1 2" key="1">
    <citation type="journal article" date="2019" name="Nat. Ecol. Evol.">
        <title>Megaphylogeny resolves global patterns of mushroom evolution.</title>
        <authorList>
            <person name="Varga T."/>
            <person name="Krizsan K."/>
            <person name="Foldi C."/>
            <person name="Dima B."/>
            <person name="Sanchez-Garcia M."/>
            <person name="Sanchez-Ramirez S."/>
            <person name="Szollosi G.J."/>
            <person name="Szarkandi J.G."/>
            <person name="Papp V."/>
            <person name="Albert L."/>
            <person name="Andreopoulos W."/>
            <person name="Angelini C."/>
            <person name="Antonin V."/>
            <person name="Barry K.W."/>
            <person name="Bougher N.L."/>
            <person name="Buchanan P."/>
            <person name="Buyck B."/>
            <person name="Bense V."/>
            <person name="Catcheside P."/>
            <person name="Chovatia M."/>
            <person name="Cooper J."/>
            <person name="Damon W."/>
            <person name="Desjardin D."/>
            <person name="Finy P."/>
            <person name="Geml J."/>
            <person name="Haridas S."/>
            <person name="Hughes K."/>
            <person name="Justo A."/>
            <person name="Karasinski D."/>
            <person name="Kautmanova I."/>
            <person name="Kiss B."/>
            <person name="Kocsube S."/>
            <person name="Kotiranta H."/>
            <person name="LaButti K.M."/>
            <person name="Lechner B.E."/>
            <person name="Liimatainen K."/>
            <person name="Lipzen A."/>
            <person name="Lukacs Z."/>
            <person name="Mihaltcheva S."/>
            <person name="Morgado L.N."/>
            <person name="Niskanen T."/>
            <person name="Noordeloos M.E."/>
            <person name="Ohm R.A."/>
            <person name="Ortiz-Santana B."/>
            <person name="Ovrebo C."/>
            <person name="Racz N."/>
            <person name="Riley R."/>
            <person name="Savchenko A."/>
            <person name="Shiryaev A."/>
            <person name="Soop K."/>
            <person name="Spirin V."/>
            <person name="Szebenyi C."/>
            <person name="Tomsovsky M."/>
            <person name="Tulloss R.E."/>
            <person name="Uehling J."/>
            <person name="Grigoriev I.V."/>
            <person name="Vagvolgyi C."/>
            <person name="Papp T."/>
            <person name="Martin F.M."/>
            <person name="Miettinen O."/>
            <person name="Hibbett D.S."/>
            <person name="Nagy L.G."/>
        </authorList>
    </citation>
    <scope>NUCLEOTIDE SEQUENCE [LARGE SCALE GENOMIC DNA]</scope>
    <source>
        <strain evidence="1 2">NL-1719</strain>
    </source>
</reference>
<gene>
    <name evidence="1" type="ORF">BDN72DRAFT_834800</name>
</gene>